<keyword evidence="9" id="KW-0406">Ion transport</keyword>
<evidence type="ECO:0000256" key="10">
    <source>
        <dbReference type="ARBA" id="ARBA00023136"/>
    </source>
</evidence>
<accession>A7SYB0</accession>
<organism evidence="13 14">
    <name type="scientific">Nematostella vectensis</name>
    <name type="common">Starlet sea anemone</name>
    <dbReference type="NCBI Taxonomy" id="45351"/>
    <lineage>
        <taxon>Eukaryota</taxon>
        <taxon>Metazoa</taxon>
        <taxon>Cnidaria</taxon>
        <taxon>Anthozoa</taxon>
        <taxon>Hexacorallia</taxon>
        <taxon>Actiniaria</taxon>
        <taxon>Edwardsiidae</taxon>
        <taxon>Nematostella</taxon>
    </lineage>
</organism>
<dbReference type="eggNOG" id="KOG3944">
    <property type="taxonomic scope" value="Eukaryota"/>
</dbReference>
<gene>
    <name evidence="13" type="ORF">NEMVEDRAFT_v1g248067</name>
</gene>
<name>A7SYB0_NEMVE</name>
<evidence type="ECO:0000256" key="12">
    <source>
        <dbReference type="SAM" id="Phobius"/>
    </source>
</evidence>
<evidence type="ECO:0000313" key="14">
    <source>
        <dbReference type="Proteomes" id="UP000001593"/>
    </source>
</evidence>
<dbReference type="OrthoDB" id="195817at2759"/>
<dbReference type="GO" id="GO:0005267">
    <property type="term" value="F:potassium channel activity"/>
    <property type="evidence" value="ECO:0007669"/>
    <property type="project" value="UniProtKB-KW"/>
</dbReference>
<dbReference type="InterPro" id="IPR007866">
    <property type="entry name" value="TRIC_channel"/>
</dbReference>
<evidence type="ECO:0000256" key="9">
    <source>
        <dbReference type="ARBA" id="ARBA00023065"/>
    </source>
</evidence>
<dbReference type="KEGG" id="nve:5502187"/>
<dbReference type="AlphaFoldDB" id="A7SYB0"/>
<keyword evidence="10 12" id="KW-0472">Membrane</keyword>
<sequence>MDSIYPLFQEWSARFVQIPMFPVLQCVHFTIVSLKLRMKLGTGFAQSNPLACWISAVISNFAGSFLISFFLGLPMVLPLKDVRAVAAMTTIWYLVFYCPFDIFNKFFMLQPAWLSLVVLKEAHRAKAILGGVSMGLEHYPTDLLVVVLVGIFKGAGALLVQPVAAVVQGSLDVTSHEALKPSFTTKASIVASILYTLVLKGIISISTECLCFGVFLVFALIKVSLHVMDAQDPFLHVEKALSPFCFGSPKETASTSDSKKKKE</sequence>
<keyword evidence="14" id="KW-1185">Reference proteome</keyword>
<feature type="transmembrane region" description="Helical" evidence="12">
    <location>
        <begin position="143"/>
        <end position="167"/>
    </location>
</feature>
<evidence type="ECO:0000256" key="5">
    <source>
        <dbReference type="ARBA" id="ARBA00022692"/>
    </source>
</evidence>
<feature type="transmembrane region" description="Helical" evidence="12">
    <location>
        <begin position="187"/>
        <end position="220"/>
    </location>
</feature>
<keyword evidence="3" id="KW-0813">Transport</keyword>
<evidence type="ECO:0000256" key="6">
    <source>
        <dbReference type="ARBA" id="ARBA00022826"/>
    </source>
</evidence>
<dbReference type="InParanoid" id="A7SYB0"/>
<feature type="transmembrane region" description="Helical" evidence="12">
    <location>
        <begin position="50"/>
        <end position="76"/>
    </location>
</feature>
<keyword evidence="7" id="KW-0630">Potassium</keyword>
<dbReference type="OMA" id="HNELLRP"/>
<feature type="transmembrane region" description="Helical" evidence="12">
    <location>
        <begin position="82"/>
        <end position="100"/>
    </location>
</feature>
<protein>
    <recommendedName>
        <fullName evidence="15">Trimeric intracellular cation channel type B</fullName>
    </recommendedName>
</protein>
<keyword evidence="6" id="KW-0631">Potassium channel</keyword>
<dbReference type="Proteomes" id="UP000001593">
    <property type="component" value="Unassembled WGS sequence"/>
</dbReference>
<dbReference type="HOGENOM" id="CLU_076376_0_0_1"/>
<dbReference type="GO" id="GO:0016020">
    <property type="term" value="C:membrane"/>
    <property type="evidence" value="ECO:0007669"/>
    <property type="project" value="InterPro"/>
</dbReference>
<keyword evidence="5 12" id="KW-0812">Transmembrane</keyword>
<dbReference type="PANTHER" id="PTHR12454">
    <property type="entry name" value="TRIMERIC INTRACELLULAR CATION CHANNEL"/>
    <property type="match status" value="1"/>
</dbReference>
<dbReference type="PANTHER" id="PTHR12454:SF11">
    <property type="entry name" value="GH25683P"/>
    <property type="match status" value="1"/>
</dbReference>
<evidence type="ECO:0008006" key="15">
    <source>
        <dbReference type="Google" id="ProtNLM"/>
    </source>
</evidence>
<dbReference type="PhylomeDB" id="A7SYB0"/>
<evidence type="ECO:0000256" key="4">
    <source>
        <dbReference type="ARBA" id="ARBA00022538"/>
    </source>
</evidence>
<dbReference type="Pfam" id="PF05197">
    <property type="entry name" value="TRIC"/>
    <property type="match status" value="1"/>
</dbReference>
<evidence type="ECO:0000256" key="2">
    <source>
        <dbReference type="ARBA" id="ARBA00005766"/>
    </source>
</evidence>
<dbReference type="GO" id="GO:0042802">
    <property type="term" value="F:identical protein binding"/>
    <property type="evidence" value="ECO:0007669"/>
    <property type="project" value="InterPro"/>
</dbReference>
<evidence type="ECO:0000256" key="7">
    <source>
        <dbReference type="ARBA" id="ARBA00022958"/>
    </source>
</evidence>
<dbReference type="FunCoup" id="A7SYB0">
    <property type="interactions" value="202"/>
</dbReference>
<keyword evidence="11" id="KW-0407">Ion channel</keyword>
<reference evidence="13 14" key="1">
    <citation type="journal article" date="2007" name="Science">
        <title>Sea anemone genome reveals ancestral eumetazoan gene repertoire and genomic organization.</title>
        <authorList>
            <person name="Putnam N.H."/>
            <person name="Srivastava M."/>
            <person name="Hellsten U."/>
            <person name="Dirks B."/>
            <person name="Chapman J."/>
            <person name="Salamov A."/>
            <person name="Terry A."/>
            <person name="Shapiro H."/>
            <person name="Lindquist E."/>
            <person name="Kapitonov V.V."/>
            <person name="Jurka J."/>
            <person name="Genikhovich G."/>
            <person name="Grigoriev I.V."/>
            <person name="Lucas S.M."/>
            <person name="Steele R.E."/>
            <person name="Finnerty J.R."/>
            <person name="Technau U."/>
            <person name="Martindale M.Q."/>
            <person name="Rokhsar D.S."/>
        </authorList>
    </citation>
    <scope>NUCLEOTIDE SEQUENCE [LARGE SCALE GENOMIC DNA]</scope>
    <source>
        <strain evidence="14">CH2 X CH6</strain>
    </source>
</reference>
<comment type="subcellular location">
    <subcellularLocation>
        <location evidence="1">Endomembrane system</location>
        <topology evidence="1">Multi-pass membrane protein</topology>
    </subcellularLocation>
</comment>
<dbReference type="EMBL" id="DS469916">
    <property type="protein sequence ID" value="EDO31306.1"/>
    <property type="molecule type" value="Genomic_DNA"/>
</dbReference>
<comment type="similarity">
    <text evidence="2">Belongs to the TMEM38 family.</text>
</comment>
<evidence type="ECO:0000256" key="11">
    <source>
        <dbReference type="ARBA" id="ARBA00023303"/>
    </source>
</evidence>
<feature type="transmembrane region" description="Helical" evidence="12">
    <location>
        <begin position="20"/>
        <end position="38"/>
    </location>
</feature>
<proteinExistence type="inferred from homology"/>
<keyword evidence="8 12" id="KW-1133">Transmembrane helix</keyword>
<evidence type="ECO:0000313" key="13">
    <source>
        <dbReference type="EMBL" id="EDO31306.1"/>
    </source>
</evidence>
<evidence type="ECO:0000256" key="8">
    <source>
        <dbReference type="ARBA" id="ARBA00022989"/>
    </source>
</evidence>
<dbReference type="STRING" id="45351.A7SYB0"/>
<keyword evidence="4" id="KW-0633">Potassium transport</keyword>
<evidence type="ECO:0000256" key="1">
    <source>
        <dbReference type="ARBA" id="ARBA00004127"/>
    </source>
</evidence>
<evidence type="ECO:0000256" key="3">
    <source>
        <dbReference type="ARBA" id="ARBA00022448"/>
    </source>
</evidence>
<dbReference type="GO" id="GO:0012505">
    <property type="term" value="C:endomembrane system"/>
    <property type="evidence" value="ECO:0007669"/>
    <property type="project" value="UniProtKB-SubCell"/>
</dbReference>